<keyword evidence="2" id="KW-0732">Signal</keyword>
<feature type="non-terminal residue" evidence="3">
    <location>
        <position position="222"/>
    </location>
</feature>
<keyword evidence="4" id="KW-1185">Reference proteome</keyword>
<evidence type="ECO:0000313" key="4">
    <source>
        <dbReference type="Proteomes" id="UP001528912"/>
    </source>
</evidence>
<name>A0ABT6CBB0_9MICO</name>
<evidence type="ECO:0000256" key="1">
    <source>
        <dbReference type="SAM" id="MobiDB-lite"/>
    </source>
</evidence>
<proteinExistence type="predicted"/>
<feature type="signal peptide" evidence="2">
    <location>
        <begin position="1"/>
        <end position="31"/>
    </location>
</feature>
<protein>
    <submittedName>
        <fullName evidence="3">Uncharacterized protein</fullName>
    </submittedName>
</protein>
<accession>A0ABT6CBB0</accession>
<reference evidence="3 4" key="1">
    <citation type="submission" date="2023-03" db="EMBL/GenBank/DDBJ databases">
        <title>YIM 133296 draft genome.</title>
        <authorList>
            <person name="Xiong L."/>
        </authorList>
    </citation>
    <scope>NUCLEOTIDE SEQUENCE [LARGE SCALE GENOMIC DNA]</scope>
    <source>
        <strain evidence="3 4">YIM 133296</strain>
    </source>
</reference>
<feature type="chain" id="PRO_5046508295" evidence="2">
    <location>
        <begin position="32"/>
        <end position="222"/>
    </location>
</feature>
<comment type="caution">
    <text evidence="3">The sequence shown here is derived from an EMBL/GenBank/DDBJ whole genome shotgun (WGS) entry which is preliminary data.</text>
</comment>
<dbReference type="EMBL" id="JAROAV010000052">
    <property type="protein sequence ID" value="MDF8266180.1"/>
    <property type="molecule type" value="Genomic_DNA"/>
</dbReference>
<gene>
    <name evidence="3" type="ORF">P4R38_18165</name>
</gene>
<feature type="region of interest" description="Disordered" evidence="1">
    <location>
        <begin position="150"/>
        <end position="222"/>
    </location>
</feature>
<evidence type="ECO:0000313" key="3">
    <source>
        <dbReference type="EMBL" id="MDF8266180.1"/>
    </source>
</evidence>
<sequence length="222" mass="22594">MTSARNRNLFVAVGITASLGVGAVAATSAMADPPGNNGTVKVHELGTPAGTESNDPKLCVFNFEAFGLDANQTGNITILPQGGDTDTTDSLTLTLTTDANGDGATAYVNDGGALTLDDGHYKATLDNKFGTDPGDKAKTKVFKINCETSTTTTSTTTTSSTSSTTPPETTSTTPPETTTSTTPPETTTSTTPPETTTSTTPPETTTSTTPPETTTSTTPPET</sequence>
<dbReference type="RefSeq" id="WP_277193401.1">
    <property type="nucleotide sequence ID" value="NZ_JAROAV010000052.1"/>
</dbReference>
<organism evidence="3 4">
    <name type="scientific">Luteipulveratus flavus</name>
    <dbReference type="NCBI Taxonomy" id="3031728"/>
    <lineage>
        <taxon>Bacteria</taxon>
        <taxon>Bacillati</taxon>
        <taxon>Actinomycetota</taxon>
        <taxon>Actinomycetes</taxon>
        <taxon>Micrococcales</taxon>
        <taxon>Dermacoccaceae</taxon>
        <taxon>Luteipulveratus</taxon>
    </lineage>
</organism>
<dbReference type="Proteomes" id="UP001528912">
    <property type="component" value="Unassembled WGS sequence"/>
</dbReference>
<evidence type="ECO:0000256" key="2">
    <source>
        <dbReference type="SAM" id="SignalP"/>
    </source>
</evidence>